<dbReference type="Gene3D" id="3.60.10.10">
    <property type="entry name" value="Endonuclease/exonuclease/phosphatase"/>
    <property type="match status" value="1"/>
</dbReference>
<protein>
    <submittedName>
        <fullName evidence="1">Putative endonuclease exonuclease phosphatase family protein</fullName>
    </submittedName>
</protein>
<reference evidence="2" key="1">
    <citation type="journal article" date="2013" name="Genome Announc.">
        <title>Draft genome sequence of the grapevine dieback fungus Eutypa lata UCR-EL1.</title>
        <authorList>
            <person name="Blanco-Ulate B."/>
            <person name="Rolshausen P.E."/>
            <person name="Cantu D."/>
        </authorList>
    </citation>
    <scope>NUCLEOTIDE SEQUENCE [LARGE SCALE GENOMIC DNA]</scope>
    <source>
        <strain evidence="2">UCR-EL1</strain>
    </source>
</reference>
<dbReference type="EMBL" id="KB706136">
    <property type="protein sequence ID" value="EMR69079.1"/>
    <property type="molecule type" value="Genomic_DNA"/>
</dbReference>
<dbReference type="OrthoDB" id="9975959at2759"/>
<dbReference type="HOGENOM" id="CLU_1129061_0_0_1"/>
<dbReference type="eggNOG" id="ENOG502S394">
    <property type="taxonomic scope" value="Eukaryota"/>
</dbReference>
<dbReference type="AlphaFoldDB" id="M7SRH9"/>
<gene>
    <name evidence="1" type="ORF">UCREL1_3902</name>
</gene>
<evidence type="ECO:0000313" key="1">
    <source>
        <dbReference type="EMBL" id="EMR69079.1"/>
    </source>
</evidence>
<keyword evidence="1" id="KW-0540">Nuclease</keyword>
<dbReference type="GO" id="GO:0004519">
    <property type="term" value="F:endonuclease activity"/>
    <property type="evidence" value="ECO:0007669"/>
    <property type="project" value="UniProtKB-KW"/>
</dbReference>
<evidence type="ECO:0000313" key="2">
    <source>
        <dbReference type="Proteomes" id="UP000012174"/>
    </source>
</evidence>
<keyword evidence="1" id="KW-0378">Hydrolase</keyword>
<keyword evidence="1" id="KW-0255">Endonuclease</keyword>
<sequence length="246" mass="27511">MRAALKHLHTHVTDEAINTEGSPKAPVKEKVIMLNEMTKSDLQIIQSQAWIREGFQITDLSGKFWESKHNGKDLHASPEKHGDNKCLLSPLRDKYGAGRLLAIAAEYLHQTDVGILGGDLNALKDIDKSLHTENQLKDTYLKTGQVEGSKEGMTWGQMAAIYERHHGLSRVDKLLFCGAIQVEDFETFGMDVEVEDEADKQQLIKTGLEKGWVTDHLGIKANFTLSSLPTEPWSIAGKSKKPKRRL</sequence>
<dbReference type="KEGG" id="ela:UCREL1_3902"/>
<dbReference type="Proteomes" id="UP000012174">
    <property type="component" value="Unassembled WGS sequence"/>
</dbReference>
<accession>M7SRH9</accession>
<dbReference type="STRING" id="1287681.M7SRH9"/>
<organism evidence="1 2">
    <name type="scientific">Eutypa lata (strain UCR-EL1)</name>
    <name type="common">Grapevine dieback disease fungus</name>
    <name type="synonym">Eutypa armeniacae</name>
    <dbReference type="NCBI Taxonomy" id="1287681"/>
    <lineage>
        <taxon>Eukaryota</taxon>
        <taxon>Fungi</taxon>
        <taxon>Dikarya</taxon>
        <taxon>Ascomycota</taxon>
        <taxon>Pezizomycotina</taxon>
        <taxon>Sordariomycetes</taxon>
        <taxon>Xylariomycetidae</taxon>
        <taxon>Xylariales</taxon>
        <taxon>Diatrypaceae</taxon>
        <taxon>Eutypa</taxon>
    </lineage>
</organism>
<dbReference type="GO" id="GO:0004527">
    <property type="term" value="F:exonuclease activity"/>
    <property type="evidence" value="ECO:0007669"/>
    <property type="project" value="UniProtKB-KW"/>
</dbReference>
<dbReference type="InterPro" id="IPR036691">
    <property type="entry name" value="Endo/exonu/phosph_ase_sf"/>
</dbReference>
<proteinExistence type="predicted"/>
<name>M7SRH9_EUTLA</name>
<keyword evidence="1" id="KW-0269">Exonuclease</keyword>
<keyword evidence="2" id="KW-1185">Reference proteome</keyword>